<accession>A0A9Q9FG42</accession>
<evidence type="ECO:0008006" key="4">
    <source>
        <dbReference type="Google" id="ProtNLM"/>
    </source>
</evidence>
<keyword evidence="1" id="KW-1133">Transmembrane helix</keyword>
<evidence type="ECO:0000313" key="3">
    <source>
        <dbReference type="Proteomes" id="UP001058072"/>
    </source>
</evidence>
<evidence type="ECO:0000256" key="1">
    <source>
        <dbReference type="SAM" id="Phobius"/>
    </source>
</evidence>
<feature type="transmembrane region" description="Helical" evidence="1">
    <location>
        <begin position="12"/>
        <end position="31"/>
    </location>
</feature>
<name>A0A9Q9FG42_9FIRM</name>
<evidence type="ECO:0000313" key="2">
    <source>
        <dbReference type="EMBL" id="UUF08396.1"/>
    </source>
</evidence>
<dbReference type="AlphaFoldDB" id="A0A9Q9FG42"/>
<proteinExistence type="predicted"/>
<gene>
    <name evidence="2" type="ORF">J0J70_12645</name>
</gene>
<reference evidence="2" key="1">
    <citation type="submission" date="2021-03" db="EMBL/GenBank/DDBJ databases">
        <title>Comparative Genomics and Metabolomics in the genus Turicibacter.</title>
        <authorList>
            <person name="Maki J."/>
            <person name="Looft T."/>
        </authorList>
    </citation>
    <scope>NUCLEOTIDE SEQUENCE</scope>
    <source>
        <strain evidence="2">ISU324</strain>
    </source>
</reference>
<sequence>MEWFKKFMEDRTGVDHLSLALLIVSILLFLVGKLFGWGFFAWLALVPLVLCYYRALSKNKLKRHQENILFLKYWYPIQSKWINQYRAFKAKRQYKYFKCKECGQQLRVPRKKGKIEITCPKCRHTFIKKT</sequence>
<feature type="transmembrane region" description="Helical" evidence="1">
    <location>
        <begin position="37"/>
        <end position="56"/>
    </location>
</feature>
<keyword evidence="1" id="KW-0472">Membrane</keyword>
<dbReference type="Proteomes" id="UP001058072">
    <property type="component" value="Chromosome"/>
</dbReference>
<keyword evidence="1" id="KW-0812">Transmembrane</keyword>
<protein>
    <recommendedName>
        <fullName evidence="4">Zn-finger containing protein</fullName>
    </recommendedName>
</protein>
<dbReference type="RefSeq" id="WP_068759068.1">
    <property type="nucleotide sequence ID" value="NZ_CP071250.1"/>
</dbReference>
<dbReference type="EMBL" id="CP071250">
    <property type="protein sequence ID" value="UUF08396.1"/>
    <property type="molecule type" value="Genomic_DNA"/>
</dbReference>
<organism evidence="2 3">
    <name type="scientific">Turicibacter bilis</name>
    <dbReference type="NCBI Taxonomy" id="2735723"/>
    <lineage>
        <taxon>Bacteria</taxon>
        <taxon>Bacillati</taxon>
        <taxon>Bacillota</taxon>
        <taxon>Erysipelotrichia</taxon>
        <taxon>Erysipelotrichales</taxon>
        <taxon>Turicibacteraceae</taxon>
        <taxon>Turicibacter</taxon>
    </lineage>
</organism>